<organism evidence="2 3">
    <name type="scientific">Pseudomicrostroma glucosiphilum</name>
    <dbReference type="NCBI Taxonomy" id="1684307"/>
    <lineage>
        <taxon>Eukaryota</taxon>
        <taxon>Fungi</taxon>
        <taxon>Dikarya</taxon>
        <taxon>Basidiomycota</taxon>
        <taxon>Ustilaginomycotina</taxon>
        <taxon>Exobasidiomycetes</taxon>
        <taxon>Microstromatales</taxon>
        <taxon>Microstromatales incertae sedis</taxon>
        <taxon>Pseudomicrostroma</taxon>
    </lineage>
</organism>
<gene>
    <name evidence="2" type="ORF">BCV69DRAFT_282405</name>
</gene>
<proteinExistence type="predicted"/>
<dbReference type="GO" id="GO:0016491">
    <property type="term" value="F:oxidoreductase activity"/>
    <property type="evidence" value="ECO:0007669"/>
    <property type="project" value="InterPro"/>
</dbReference>
<dbReference type="InterPro" id="IPR016162">
    <property type="entry name" value="Ald_DH_N"/>
</dbReference>
<dbReference type="AlphaFoldDB" id="A0A316U6P9"/>
<keyword evidence="1" id="KW-1133">Transmembrane helix</keyword>
<dbReference type="Proteomes" id="UP000245942">
    <property type="component" value="Unassembled WGS sequence"/>
</dbReference>
<dbReference type="GeneID" id="37014082"/>
<evidence type="ECO:0000256" key="1">
    <source>
        <dbReference type="SAM" id="Phobius"/>
    </source>
</evidence>
<keyword evidence="1" id="KW-0472">Membrane</keyword>
<dbReference type="RefSeq" id="XP_025348052.1">
    <property type="nucleotide sequence ID" value="XM_025492348.1"/>
</dbReference>
<dbReference type="SUPFAM" id="SSF53720">
    <property type="entry name" value="ALDH-like"/>
    <property type="match status" value="1"/>
</dbReference>
<reference evidence="2 3" key="1">
    <citation type="journal article" date="2018" name="Mol. Biol. Evol.">
        <title>Broad Genomic Sampling Reveals a Smut Pathogenic Ancestry of the Fungal Clade Ustilaginomycotina.</title>
        <authorList>
            <person name="Kijpornyongpan T."/>
            <person name="Mondo S.J."/>
            <person name="Barry K."/>
            <person name="Sandor L."/>
            <person name="Lee J."/>
            <person name="Lipzen A."/>
            <person name="Pangilinan J."/>
            <person name="LaButti K."/>
            <person name="Hainaut M."/>
            <person name="Henrissat B."/>
            <person name="Grigoriev I.V."/>
            <person name="Spatafora J.W."/>
            <person name="Aime M.C."/>
        </authorList>
    </citation>
    <scope>NUCLEOTIDE SEQUENCE [LARGE SCALE GENOMIC DNA]</scope>
    <source>
        <strain evidence="2 3">MCA 4718</strain>
    </source>
</reference>
<dbReference type="EMBL" id="KZ819326">
    <property type="protein sequence ID" value="PWN20892.1"/>
    <property type="molecule type" value="Genomic_DNA"/>
</dbReference>
<evidence type="ECO:0008006" key="4">
    <source>
        <dbReference type="Google" id="ProtNLM"/>
    </source>
</evidence>
<name>A0A316U6P9_9BASI</name>
<dbReference type="Gene3D" id="3.40.605.10">
    <property type="entry name" value="Aldehyde Dehydrogenase, Chain A, domain 1"/>
    <property type="match status" value="1"/>
</dbReference>
<accession>A0A316U6P9</accession>
<dbReference type="OrthoDB" id="10671991at2759"/>
<dbReference type="InterPro" id="IPR016161">
    <property type="entry name" value="Ald_DH/histidinol_DH"/>
</dbReference>
<sequence length="461" mass="50368">MSSSLHSPLFDVFSASIDGRLENVRTRHEALRKLSVGIETGQAALRQAFAPLKKVSDRDFEDALYATLRNLALHADTLDQPLSVAEKKALWKPTGAVTHKLNRPVGVVAIVLPEECSSLALPLDAVFGPVAAALAAGNCIVVVHHDKPETDALIKRLRELFAVSMDRETFSFISASRLHANDWPRFDRVVRYSSARSRKEKEAPSNVLEVASEPVHIVVVDHSLVNPQSYRHPEQNHRAVSRDTAQLEAIADAIDHFPGSVSQIFVTETILPLFQKVWAGKRGQASAQITAVLSTQDTIYSVQEQAEGGKQEALNVYIFAQPSTASYYAQNIQAQSISINGMPRDLAYSHVPTTSSAVLSKKGKAEASDDFALEPLWSTNLFSKATSTVLLHKTPEKKKATPPRSKSSLVIAPMKRGKASKIDFFPSGFFITFIPTALTVIGGLTYGGYKLGQIGIRYARS</sequence>
<feature type="transmembrane region" description="Helical" evidence="1">
    <location>
        <begin position="424"/>
        <end position="447"/>
    </location>
</feature>
<keyword evidence="1" id="KW-0812">Transmembrane</keyword>
<protein>
    <recommendedName>
        <fullName evidence="4">ALDH-like protein</fullName>
    </recommendedName>
</protein>
<evidence type="ECO:0000313" key="2">
    <source>
        <dbReference type="EMBL" id="PWN20892.1"/>
    </source>
</evidence>
<evidence type="ECO:0000313" key="3">
    <source>
        <dbReference type="Proteomes" id="UP000245942"/>
    </source>
</evidence>
<keyword evidence="3" id="KW-1185">Reference proteome</keyword>